<accession>A0A9N9JGT2</accession>
<dbReference type="AlphaFoldDB" id="A0A9N9JGT2"/>
<keyword evidence="2" id="KW-1185">Reference proteome</keyword>
<dbReference type="EMBL" id="CAJVPY010022068">
    <property type="protein sequence ID" value="CAG8781694.1"/>
    <property type="molecule type" value="Genomic_DNA"/>
</dbReference>
<name>A0A9N9JGT2_9GLOM</name>
<dbReference type="Proteomes" id="UP000789405">
    <property type="component" value="Unassembled WGS sequence"/>
</dbReference>
<gene>
    <name evidence="1" type="ORF">DERYTH_LOCUS19724</name>
</gene>
<evidence type="ECO:0000313" key="1">
    <source>
        <dbReference type="EMBL" id="CAG8781694.1"/>
    </source>
</evidence>
<proteinExistence type="predicted"/>
<sequence length="62" mass="7290">MYCSNCKYNHSEDRFIWEGTQYKTCGKHKPATTTNSTIESARQPEDIDYNTINIREEDINDI</sequence>
<feature type="non-terminal residue" evidence="1">
    <location>
        <position position="62"/>
    </location>
</feature>
<protein>
    <submittedName>
        <fullName evidence="1">15030_t:CDS:1</fullName>
    </submittedName>
</protein>
<organism evidence="1 2">
    <name type="scientific">Dentiscutata erythropus</name>
    <dbReference type="NCBI Taxonomy" id="1348616"/>
    <lineage>
        <taxon>Eukaryota</taxon>
        <taxon>Fungi</taxon>
        <taxon>Fungi incertae sedis</taxon>
        <taxon>Mucoromycota</taxon>
        <taxon>Glomeromycotina</taxon>
        <taxon>Glomeromycetes</taxon>
        <taxon>Diversisporales</taxon>
        <taxon>Gigasporaceae</taxon>
        <taxon>Dentiscutata</taxon>
    </lineage>
</organism>
<reference evidence="1" key="1">
    <citation type="submission" date="2021-06" db="EMBL/GenBank/DDBJ databases">
        <authorList>
            <person name="Kallberg Y."/>
            <person name="Tangrot J."/>
            <person name="Rosling A."/>
        </authorList>
    </citation>
    <scope>NUCLEOTIDE SEQUENCE</scope>
    <source>
        <strain evidence="1">MA453B</strain>
    </source>
</reference>
<comment type="caution">
    <text evidence="1">The sequence shown here is derived from an EMBL/GenBank/DDBJ whole genome shotgun (WGS) entry which is preliminary data.</text>
</comment>
<evidence type="ECO:0000313" key="2">
    <source>
        <dbReference type="Proteomes" id="UP000789405"/>
    </source>
</evidence>